<comment type="caution">
    <text evidence="6">The sequence shown here is derived from an EMBL/GenBank/DDBJ whole genome shotgun (WGS) entry which is preliminary data.</text>
</comment>
<feature type="region of interest" description="Disordered" evidence="5">
    <location>
        <begin position="645"/>
        <end position="678"/>
    </location>
</feature>
<evidence type="ECO:0000313" key="6">
    <source>
        <dbReference type="EMBL" id="KAG5313141.1"/>
    </source>
</evidence>
<name>A0A836ERY6_9HYME</name>
<feature type="binding site" evidence="3">
    <location>
        <position position="348"/>
    </location>
    <ligand>
        <name>Zn(2+)</name>
        <dbReference type="ChEBI" id="CHEBI:29105"/>
        <label>2</label>
    </ligand>
</feature>
<feature type="binding site" evidence="3">
    <location>
        <position position="278"/>
    </location>
    <ligand>
        <name>Zn(2+)</name>
        <dbReference type="ChEBI" id="CHEBI:29105"/>
        <label>2</label>
    </ligand>
</feature>
<feature type="binding site" evidence="3">
    <location>
        <position position="69"/>
    </location>
    <ligand>
        <name>Mg(2+)</name>
        <dbReference type="ChEBI" id="CHEBI:18420"/>
    </ligand>
</feature>
<dbReference type="Gene3D" id="3.40.720.10">
    <property type="entry name" value="Alkaline Phosphatase, subunit A"/>
    <property type="match status" value="1"/>
</dbReference>
<dbReference type="Pfam" id="PF00245">
    <property type="entry name" value="Alk_phosphatase"/>
    <property type="match status" value="1"/>
</dbReference>
<feature type="non-terminal residue" evidence="6">
    <location>
        <position position="777"/>
    </location>
</feature>
<reference evidence="6" key="1">
    <citation type="submission" date="2020-02" db="EMBL/GenBank/DDBJ databases">
        <title>Relaxed selection underlies rapid genomic changes in the transitions from sociality to social parasitism in ants.</title>
        <authorList>
            <person name="Bi X."/>
        </authorList>
    </citation>
    <scope>NUCLEOTIDE SEQUENCE</scope>
    <source>
        <strain evidence="6">BGI-DK2013a</strain>
        <tissue evidence="6">Whole body</tissue>
    </source>
</reference>
<keyword evidence="3" id="KW-0460">Magnesium</keyword>
<organism evidence="6 7">
    <name type="scientific">Acromyrmex insinuator</name>
    <dbReference type="NCBI Taxonomy" id="230686"/>
    <lineage>
        <taxon>Eukaryota</taxon>
        <taxon>Metazoa</taxon>
        <taxon>Ecdysozoa</taxon>
        <taxon>Arthropoda</taxon>
        <taxon>Hexapoda</taxon>
        <taxon>Insecta</taxon>
        <taxon>Pterygota</taxon>
        <taxon>Neoptera</taxon>
        <taxon>Endopterygota</taxon>
        <taxon>Hymenoptera</taxon>
        <taxon>Apocrita</taxon>
        <taxon>Aculeata</taxon>
        <taxon>Formicoidea</taxon>
        <taxon>Formicidae</taxon>
        <taxon>Myrmicinae</taxon>
        <taxon>Acromyrmex</taxon>
    </lineage>
</organism>
<feature type="binding site" evidence="3">
    <location>
        <position position="71"/>
    </location>
    <ligand>
        <name>Mg(2+)</name>
        <dbReference type="ChEBI" id="CHEBI:18420"/>
    </ligand>
</feature>
<dbReference type="SUPFAM" id="SSF53649">
    <property type="entry name" value="Alkaline phosphatase-like"/>
    <property type="match status" value="1"/>
</dbReference>
<feature type="binding site" evidence="3">
    <location>
        <position position="231"/>
    </location>
    <ligand>
        <name>Mg(2+)</name>
        <dbReference type="ChEBI" id="CHEBI:18420"/>
    </ligand>
</feature>
<accession>A0A836ERY6</accession>
<feature type="binding site" evidence="3">
    <location>
        <position position="240"/>
    </location>
    <ligand>
        <name>Zn(2+)</name>
        <dbReference type="ChEBI" id="CHEBI:29105"/>
        <label>2</label>
    </ligand>
</feature>
<gene>
    <name evidence="6" type="primary">Alpl_0</name>
    <name evidence="6" type="ORF">G6Z75_0003467</name>
</gene>
<dbReference type="PRINTS" id="PR00113">
    <property type="entry name" value="ALKPHPHTASE"/>
</dbReference>
<dbReference type="Proteomes" id="UP000667349">
    <property type="component" value="Unassembled WGS sequence"/>
</dbReference>
<dbReference type="SMART" id="SM00098">
    <property type="entry name" value="alkPPc"/>
    <property type="match status" value="1"/>
</dbReference>
<dbReference type="PANTHER" id="PTHR11596:SF91">
    <property type="entry name" value="ALKALINE PHOSPHATASE-RELATED"/>
    <property type="match status" value="1"/>
</dbReference>
<feature type="binding site" evidence="3">
    <location>
        <position position="236"/>
    </location>
    <ligand>
        <name>Zn(2+)</name>
        <dbReference type="ChEBI" id="CHEBI:29105"/>
        <label>2</label>
    </ligand>
</feature>
<sequence length="777" mass="85769">MDAQVGESSACATALLCGVKANYETVGLDSSARFEDCYSSFEARVPSLINWAQDQGKSTGLVTTTRVTHATPAALYAHAASRYWEDDGKVPPAARTSCKDIARQLLEDEPGCNITVILGGGRRHFVPKVTLDPEEPEKEGRRLDGRNLIEEWSRNHRKRNIAAKYVANKEQFEKVDTRRVNRLLGLFAYSHMDFNVDRNTNDTGDPSLAEMAIKALRILANNPEGYFLFVEGGRIDHAHHYNNAYRALDETLALEEAVEAVMKEVDLTETLLVVTADHSHVLTLGGLATLRGNPIFGSDSKVSDVDGQPYTTLLYSNGPGYIHPRNILREAGKDSIQTAGVPRAWATHGGEDVPVFAVGPLANALFSGSVDQSYIPHAIAYAACLAHHASRCSRDSTNNANASDTMNAAPISCPSAEPNSAAISSDVMNDRMRNPPTKSADRNHVPIPPGDVYCMPGLNSCLITSIIADVEELVCVASAGIYSSFSEIGHLSWKFSTKTAKDINAVKIVERHECSTGEFDVLLLELAYDRLFSLLWISRAECEKHYALYFKRSAVAICDAMFRGKVEICYIHSAVYLALYPQRPHHPPAAKNNLDLQCKVVISPGWPARHHSTPLSSRFKESNNLILVNPLLRFHRSTVSDVRLHHGASKMTSRDDRQMTSLRRVASSKDSRRPRTARVDVSSPFEQLESVVCCGWPISRLRLIGCLSDSPYIPSSFISAPSPAVPLQSYEGNIDYFTTPSHPRWLSYGKSRAFCPTLLQLLSRCKPWRWRCVSAAV</sequence>
<evidence type="ECO:0000256" key="2">
    <source>
        <dbReference type="PIRSR" id="PIRSR601952-1"/>
    </source>
</evidence>
<keyword evidence="3" id="KW-0479">Metal-binding</keyword>
<keyword evidence="7" id="KW-1185">Reference proteome</keyword>
<dbReference type="AlphaFoldDB" id="A0A836ERY6"/>
<dbReference type="PANTHER" id="PTHR11596">
    <property type="entry name" value="ALKALINE PHOSPHATASE"/>
    <property type="match status" value="1"/>
</dbReference>
<evidence type="ECO:0000256" key="3">
    <source>
        <dbReference type="PIRSR" id="PIRSR601952-2"/>
    </source>
</evidence>
<evidence type="ECO:0000256" key="1">
    <source>
        <dbReference type="ARBA" id="ARBA00012647"/>
    </source>
</evidence>
<comment type="cofactor">
    <cofactor evidence="3">
        <name>Mg(2+)</name>
        <dbReference type="ChEBI" id="CHEBI:18420"/>
    </cofactor>
    <text evidence="3">Binds 1 Mg(2+) ion.</text>
</comment>
<protein>
    <recommendedName>
        <fullName evidence="1">alkaline phosphatase</fullName>
        <ecNumber evidence="1">3.1.3.1</ecNumber>
    </recommendedName>
</protein>
<dbReference type="GO" id="GO:0046872">
    <property type="term" value="F:metal ion binding"/>
    <property type="evidence" value="ECO:0007669"/>
    <property type="project" value="UniProtKB-KW"/>
</dbReference>
<feature type="active site" description="Phosphoserine intermediate" evidence="2">
    <location>
        <position position="8"/>
    </location>
</feature>
<evidence type="ECO:0000256" key="5">
    <source>
        <dbReference type="SAM" id="MobiDB-lite"/>
    </source>
</evidence>
<dbReference type="GO" id="GO:0004035">
    <property type="term" value="F:alkaline phosphatase activity"/>
    <property type="evidence" value="ECO:0007669"/>
    <property type="project" value="UniProtKB-EC"/>
</dbReference>
<feature type="binding site" evidence="3">
    <location>
        <position position="277"/>
    </location>
    <ligand>
        <name>Zn(2+)</name>
        <dbReference type="ChEBI" id="CHEBI:29105"/>
        <label>2</label>
    </ligand>
</feature>
<evidence type="ECO:0000313" key="7">
    <source>
        <dbReference type="Proteomes" id="UP000667349"/>
    </source>
</evidence>
<dbReference type="EMBL" id="JAANHZ010000257">
    <property type="protein sequence ID" value="KAG5313141.1"/>
    <property type="molecule type" value="Genomic_DNA"/>
</dbReference>
<dbReference type="InterPro" id="IPR001952">
    <property type="entry name" value="Alkaline_phosphatase"/>
</dbReference>
<dbReference type="CDD" id="cd16012">
    <property type="entry name" value="ALP"/>
    <property type="match status" value="1"/>
</dbReference>
<feature type="non-terminal residue" evidence="6">
    <location>
        <position position="1"/>
    </location>
</feature>
<dbReference type="EC" id="3.1.3.1" evidence="1"/>
<proteinExistence type="inferred from homology"/>
<comment type="cofactor">
    <cofactor evidence="3">
        <name>Zn(2+)</name>
        <dbReference type="ChEBI" id="CHEBI:29105"/>
    </cofactor>
    <text evidence="3">Binds 2 Zn(2+) ions.</text>
</comment>
<evidence type="ECO:0000256" key="4">
    <source>
        <dbReference type="RuleBase" id="RU003946"/>
    </source>
</evidence>
<keyword evidence="3" id="KW-0862">Zinc</keyword>
<dbReference type="InterPro" id="IPR017850">
    <property type="entry name" value="Alkaline_phosphatase_core_sf"/>
</dbReference>
<comment type="similarity">
    <text evidence="4">Belongs to the alkaline phosphatase family.</text>
</comment>